<dbReference type="STRING" id="644548.SCNU_03012"/>
<organism evidence="1 2">
    <name type="scientific">Gordonia neofelifaecis NRRL B-59395</name>
    <dbReference type="NCBI Taxonomy" id="644548"/>
    <lineage>
        <taxon>Bacteria</taxon>
        <taxon>Bacillati</taxon>
        <taxon>Actinomycetota</taxon>
        <taxon>Actinomycetes</taxon>
        <taxon>Mycobacteriales</taxon>
        <taxon>Gordoniaceae</taxon>
        <taxon>Gordonia</taxon>
    </lineage>
</organism>
<name>F1YFR0_9ACTN</name>
<reference evidence="1 2" key="1">
    <citation type="journal article" date="2011" name="J. Bacteriol.">
        <title>Draft Genome Sequence of Gordonia neofelifaecis NRRL B-59395, a Cholesterol-Degrading Actinomycete.</title>
        <authorList>
            <person name="Ge F."/>
            <person name="Li W."/>
            <person name="Chen G."/>
            <person name="Liu Y."/>
            <person name="Zhang G."/>
            <person name="Yong B."/>
            <person name="Wang Q."/>
            <person name="Wang N."/>
            <person name="Huang Z."/>
            <person name="Li W."/>
            <person name="Wang J."/>
            <person name="Wu C."/>
            <person name="Xie Q."/>
            <person name="Liu G."/>
        </authorList>
    </citation>
    <scope>NUCLEOTIDE SEQUENCE [LARGE SCALE GENOMIC DNA]</scope>
    <source>
        <strain evidence="1 2">NRRL B-59395</strain>
    </source>
</reference>
<sequence length="280" mass="28918">MSGPWEDAFGVAAPPSAPTGARRWAQAVDLGARGRAAAARTIIDELVNDRRTAVSVVSLALATRASLTRQAGRHASARVDDGAALSVLARCAHDEWTTAARVDALIGLAADALGIGDFGGSRRLLDRAEAELRRRGTGRGGADRPQWVVDGRLGLREAWVRTELALYSGDATAGGLAAEAAERAESAPSSRHRTKTSLIVAAATAASGDGEVAAVEAARIAGTCEAAGLLPLEWAARTMLAGLRDDPEESGKVADLQAKLASRGMAFVPLTGSTTSDRYA</sequence>
<evidence type="ECO:0000313" key="1">
    <source>
        <dbReference type="EMBL" id="EGD56487.1"/>
    </source>
</evidence>
<accession>F1YFR0</accession>
<protein>
    <submittedName>
        <fullName evidence="1">Uncharacterized protein</fullName>
    </submittedName>
</protein>
<dbReference type="Proteomes" id="UP000035065">
    <property type="component" value="Unassembled WGS sequence"/>
</dbReference>
<dbReference type="AlphaFoldDB" id="F1YFR0"/>
<dbReference type="OrthoDB" id="4377297at2"/>
<dbReference type="RefSeq" id="WP_009677871.1">
    <property type="nucleotide sequence ID" value="NZ_AEUD01000002.1"/>
</dbReference>
<keyword evidence="2" id="KW-1185">Reference proteome</keyword>
<proteinExistence type="predicted"/>
<evidence type="ECO:0000313" key="2">
    <source>
        <dbReference type="Proteomes" id="UP000035065"/>
    </source>
</evidence>
<dbReference type="EMBL" id="AEUD01000002">
    <property type="protein sequence ID" value="EGD56487.1"/>
    <property type="molecule type" value="Genomic_DNA"/>
</dbReference>
<dbReference type="eggNOG" id="ENOG5033TR6">
    <property type="taxonomic scope" value="Bacteria"/>
</dbReference>
<comment type="caution">
    <text evidence="1">The sequence shown here is derived from an EMBL/GenBank/DDBJ whole genome shotgun (WGS) entry which is preliminary data.</text>
</comment>
<gene>
    <name evidence="1" type="ORF">SCNU_03012</name>
</gene>